<comment type="similarity">
    <text evidence="3">Belongs to the cytochrome c oxidase subunit 6c family.</text>
</comment>
<reference evidence="11" key="2">
    <citation type="submission" date="2025-04" db="UniProtKB">
        <authorList>
            <consortium name="RefSeq"/>
        </authorList>
    </citation>
    <scope>IDENTIFICATION</scope>
    <source>
        <strain evidence="11">DH4</strain>
        <tissue evidence="11">Whole body</tissue>
    </source>
</reference>
<dbReference type="RefSeq" id="XP_016767967.1">
    <property type="nucleotide sequence ID" value="XM_016912478.2"/>
</dbReference>
<evidence type="ECO:0000256" key="5">
    <source>
        <dbReference type="ARBA" id="ARBA00022792"/>
    </source>
</evidence>
<accession>A0A7M7IKN1</accession>
<dbReference type="InterPro" id="IPR051389">
    <property type="entry name" value="Cytochrome_c_oxidase_VIc"/>
</dbReference>
<gene>
    <name evidence="9" type="primary">100359410</name>
    <name evidence="11" type="synonym">Cox6c</name>
</gene>
<dbReference type="PANTHER" id="PTHR48416">
    <property type="entry name" value="CYTOCHROME C OXIDASE SUBUNIT 6C"/>
    <property type="match status" value="1"/>
</dbReference>
<evidence type="ECO:0000256" key="1">
    <source>
        <dbReference type="ARBA" id="ARBA00004434"/>
    </source>
</evidence>
<evidence type="ECO:0000256" key="8">
    <source>
        <dbReference type="ARBA" id="ARBA00023136"/>
    </source>
</evidence>
<keyword evidence="7" id="KW-0496">Mitochondrion</keyword>
<dbReference type="CTD" id="46040"/>
<dbReference type="Pfam" id="PF02937">
    <property type="entry name" value="COX6C"/>
    <property type="match status" value="1"/>
</dbReference>
<dbReference type="InterPro" id="IPR034884">
    <property type="entry name" value="Cytochrome_c_oxidase_VIc/VIIs"/>
</dbReference>
<evidence type="ECO:0000313" key="9">
    <source>
        <dbReference type="EnsemblMetazoa" id="XP_016767967"/>
    </source>
</evidence>
<dbReference type="GeneID" id="100359410"/>
<accession>A0A8B7KJH7</accession>
<evidence type="ECO:0000256" key="7">
    <source>
        <dbReference type="ARBA" id="ARBA00023128"/>
    </source>
</evidence>
<dbReference type="PANTHER" id="PTHR48416:SF1">
    <property type="entry name" value="CYTOCHROME C OXIDASE SUBUNIT 6C"/>
    <property type="match status" value="1"/>
</dbReference>
<dbReference type="Gene3D" id="4.10.93.10">
    <property type="entry name" value="Mitochondrial cytochrome c oxidase subunit VIc/VIIs"/>
    <property type="match status" value="1"/>
</dbReference>
<keyword evidence="5" id="KW-0999">Mitochondrion inner membrane</keyword>
<dbReference type="SUPFAM" id="SSF81415">
    <property type="entry name" value="Mitochondrial cytochrome c oxidase subunit VIc"/>
    <property type="match status" value="1"/>
</dbReference>
<evidence type="ECO:0000313" key="11">
    <source>
        <dbReference type="RefSeq" id="XP_016767967.1"/>
    </source>
</evidence>
<dbReference type="EnsemblMetazoa" id="XM_016912478">
    <property type="protein sequence ID" value="XP_016767967"/>
    <property type="gene ID" value="GeneID_100359410"/>
</dbReference>
<dbReference type="Proteomes" id="UP000005203">
    <property type="component" value="Linkage group LG6"/>
</dbReference>
<evidence type="ECO:0000256" key="6">
    <source>
        <dbReference type="ARBA" id="ARBA00022989"/>
    </source>
</evidence>
<evidence type="ECO:0000256" key="3">
    <source>
        <dbReference type="ARBA" id="ARBA00007204"/>
    </source>
</evidence>
<name>A0A7M7IKN1_APIME</name>
<evidence type="ECO:0000256" key="4">
    <source>
        <dbReference type="ARBA" id="ARBA00022692"/>
    </source>
</evidence>
<keyword evidence="4" id="KW-0812">Transmembrane</keyword>
<comment type="subcellular location">
    <subcellularLocation>
        <location evidence="1">Mitochondrion inner membrane</location>
        <topology evidence="1">Single-pass membrane protein</topology>
    </subcellularLocation>
</comment>
<dbReference type="GO" id="GO:0005743">
    <property type="term" value="C:mitochondrial inner membrane"/>
    <property type="evidence" value="ECO:0007669"/>
    <property type="project" value="UniProtKB-SubCell"/>
</dbReference>
<keyword evidence="10" id="KW-1185">Reference proteome</keyword>
<dbReference type="AlphaFoldDB" id="A0A7M7IKN1"/>
<organism evidence="9">
    <name type="scientific">Apis mellifera</name>
    <name type="common">Honeybee</name>
    <dbReference type="NCBI Taxonomy" id="7460"/>
    <lineage>
        <taxon>Eukaryota</taxon>
        <taxon>Metazoa</taxon>
        <taxon>Ecdysozoa</taxon>
        <taxon>Arthropoda</taxon>
        <taxon>Hexapoda</taxon>
        <taxon>Insecta</taxon>
        <taxon>Pterygota</taxon>
        <taxon>Neoptera</taxon>
        <taxon>Endopterygota</taxon>
        <taxon>Hymenoptera</taxon>
        <taxon>Apocrita</taxon>
        <taxon>Aculeata</taxon>
        <taxon>Apoidea</taxon>
        <taxon>Anthophila</taxon>
        <taxon>Apidae</taxon>
        <taxon>Apis</taxon>
    </lineage>
</organism>
<protein>
    <submittedName>
        <fullName evidence="11">Cytochrome c oxidase subunit 6C isoform X1</fullName>
    </submittedName>
</protein>
<dbReference type="OrthoDB" id="10051322at2759"/>
<sequence length="78" mass="9158">MNRMAEGKLPKPQLRDLHLSRVRRTLGIAALLCTFTGMSWKILVTDRYERKAEEFYKTYDPMKSLQIMNEAGLMESYN</sequence>
<proteinExistence type="inferred from homology"/>
<keyword evidence="6" id="KW-1133">Transmembrane helix</keyword>
<comment type="pathway">
    <text evidence="2">Energy metabolism; oxidative phosphorylation.</text>
</comment>
<evidence type="ECO:0000313" key="10">
    <source>
        <dbReference type="Proteomes" id="UP000005203"/>
    </source>
</evidence>
<keyword evidence="8" id="KW-0472">Membrane</keyword>
<dbReference type="InterPro" id="IPR037169">
    <property type="entry name" value="Cytochrome_c_oxidase_VIc_sf"/>
</dbReference>
<reference evidence="9" key="1">
    <citation type="submission" date="2021-01" db="UniProtKB">
        <authorList>
            <consortium name="EnsemblMetazoa"/>
        </authorList>
    </citation>
    <scope>IDENTIFICATION</scope>
    <source>
        <strain evidence="9">DH4</strain>
    </source>
</reference>
<evidence type="ECO:0000256" key="2">
    <source>
        <dbReference type="ARBA" id="ARBA00004673"/>
    </source>
</evidence>